<dbReference type="RefSeq" id="WP_171225950.1">
    <property type="nucleotide sequence ID" value="NZ_CP053085.1"/>
</dbReference>
<gene>
    <name evidence="2" type="ORF">HKW67_13890</name>
</gene>
<dbReference type="AlphaFoldDB" id="A0A6M4IR95"/>
<feature type="domain" description="HTH cro/C1-type" evidence="1">
    <location>
        <begin position="36"/>
        <end position="92"/>
    </location>
</feature>
<protein>
    <submittedName>
        <fullName evidence="2">Mobile mystery protein A</fullName>
    </submittedName>
</protein>
<dbReference type="SUPFAM" id="SSF47413">
    <property type="entry name" value="lambda repressor-like DNA-binding domains"/>
    <property type="match status" value="1"/>
</dbReference>
<dbReference type="PROSITE" id="PS50943">
    <property type="entry name" value="HTH_CROC1"/>
    <property type="match status" value="1"/>
</dbReference>
<sequence>MSARADTQWLQLRQTEAQLARWRRVAQERPPAGGWISAVRQAIGMSVAQLADRLGINRTSLAKIEQREVDGGITLDALRRAAHALDCDVVYAIVPRAGSLERAVKARAELIAGALVGRAGHSMSLEAQTVAHEETTAQQKVVARRLLAEWPRDLWDSSWDRRTESGRTSGG</sequence>
<dbReference type="EMBL" id="CP053085">
    <property type="protein sequence ID" value="QJR36518.1"/>
    <property type="molecule type" value="Genomic_DNA"/>
</dbReference>
<reference evidence="2 3" key="1">
    <citation type="submission" date="2020-05" db="EMBL/GenBank/DDBJ databases">
        <title>Complete genome sequence of Gemmatimonas greenlandica TET16.</title>
        <authorList>
            <person name="Zeng Y."/>
        </authorList>
    </citation>
    <scope>NUCLEOTIDE SEQUENCE [LARGE SCALE GENOMIC DNA]</scope>
    <source>
        <strain evidence="2 3">TET16</strain>
    </source>
</reference>
<dbReference type="GO" id="GO:0003677">
    <property type="term" value="F:DNA binding"/>
    <property type="evidence" value="ECO:0007669"/>
    <property type="project" value="InterPro"/>
</dbReference>
<dbReference type="InterPro" id="IPR013435">
    <property type="entry name" value="Mobile_mystery_prot_A"/>
</dbReference>
<dbReference type="InterPro" id="IPR010982">
    <property type="entry name" value="Lambda_DNA-bd_dom_sf"/>
</dbReference>
<dbReference type="SMART" id="SM00530">
    <property type="entry name" value="HTH_XRE"/>
    <property type="match status" value="1"/>
</dbReference>
<dbReference type="InterPro" id="IPR001387">
    <property type="entry name" value="Cro/C1-type_HTH"/>
</dbReference>
<evidence type="ECO:0000259" key="1">
    <source>
        <dbReference type="PROSITE" id="PS50943"/>
    </source>
</evidence>
<dbReference type="CDD" id="cd00093">
    <property type="entry name" value="HTH_XRE"/>
    <property type="match status" value="1"/>
</dbReference>
<dbReference type="NCBIfam" id="TIGR02612">
    <property type="entry name" value="mob_myst_A"/>
    <property type="match status" value="1"/>
</dbReference>
<dbReference type="Pfam" id="PF01381">
    <property type="entry name" value="HTH_3"/>
    <property type="match status" value="1"/>
</dbReference>
<evidence type="ECO:0000313" key="3">
    <source>
        <dbReference type="Proteomes" id="UP000500938"/>
    </source>
</evidence>
<keyword evidence="3" id="KW-1185">Reference proteome</keyword>
<accession>A0A6M4IR95</accession>
<evidence type="ECO:0000313" key="2">
    <source>
        <dbReference type="EMBL" id="QJR36518.1"/>
    </source>
</evidence>
<name>A0A6M4IR95_9BACT</name>
<dbReference type="KEGG" id="ggr:HKW67_13890"/>
<dbReference type="Proteomes" id="UP000500938">
    <property type="component" value="Chromosome"/>
</dbReference>
<proteinExistence type="predicted"/>
<dbReference type="Gene3D" id="1.10.260.40">
    <property type="entry name" value="lambda repressor-like DNA-binding domains"/>
    <property type="match status" value="1"/>
</dbReference>
<organism evidence="2 3">
    <name type="scientific">Gemmatimonas groenlandica</name>
    <dbReference type="NCBI Taxonomy" id="2732249"/>
    <lineage>
        <taxon>Bacteria</taxon>
        <taxon>Pseudomonadati</taxon>
        <taxon>Gemmatimonadota</taxon>
        <taxon>Gemmatimonadia</taxon>
        <taxon>Gemmatimonadales</taxon>
        <taxon>Gemmatimonadaceae</taxon>
        <taxon>Gemmatimonas</taxon>
    </lineage>
</organism>